<dbReference type="EMBL" id="CAJVQB010053802">
    <property type="protein sequence ID" value="CAG8836530.1"/>
    <property type="molecule type" value="Genomic_DNA"/>
</dbReference>
<sequence length="49" mass="5489">SPGKKVVKPQGISNEILKHLNEYALNIMLQVYNACITLYKISASWKLGL</sequence>
<evidence type="ECO:0000313" key="1">
    <source>
        <dbReference type="EMBL" id="CAG8836530.1"/>
    </source>
</evidence>
<gene>
    <name evidence="1" type="ORF">GMARGA_LOCUS33077</name>
</gene>
<protein>
    <submittedName>
        <fullName evidence="1">43552_t:CDS:1</fullName>
    </submittedName>
</protein>
<comment type="caution">
    <text evidence="1">The sequence shown here is derived from an EMBL/GenBank/DDBJ whole genome shotgun (WGS) entry which is preliminary data.</text>
</comment>
<name>A0ABN7WPF2_GIGMA</name>
<evidence type="ECO:0000313" key="2">
    <source>
        <dbReference type="Proteomes" id="UP000789901"/>
    </source>
</evidence>
<proteinExistence type="predicted"/>
<feature type="non-terminal residue" evidence="1">
    <location>
        <position position="1"/>
    </location>
</feature>
<accession>A0ABN7WPF2</accession>
<keyword evidence="2" id="KW-1185">Reference proteome</keyword>
<organism evidence="1 2">
    <name type="scientific">Gigaspora margarita</name>
    <dbReference type="NCBI Taxonomy" id="4874"/>
    <lineage>
        <taxon>Eukaryota</taxon>
        <taxon>Fungi</taxon>
        <taxon>Fungi incertae sedis</taxon>
        <taxon>Mucoromycota</taxon>
        <taxon>Glomeromycotina</taxon>
        <taxon>Glomeromycetes</taxon>
        <taxon>Diversisporales</taxon>
        <taxon>Gigasporaceae</taxon>
        <taxon>Gigaspora</taxon>
    </lineage>
</organism>
<reference evidence="1 2" key="1">
    <citation type="submission" date="2021-06" db="EMBL/GenBank/DDBJ databases">
        <authorList>
            <person name="Kallberg Y."/>
            <person name="Tangrot J."/>
            <person name="Rosling A."/>
        </authorList>
    </citation>
    <scope>NUCLEOTIDE SEQUENCE [LARGE SCALE GENOMIC DNA]</scope>
    <source>
        <strain evidence="1 2">120-4 pot B 10/14</strain>
    </source>
</reference>
<dbReference type="Proteomes" id="UP000789901">
    <property type="component" value="Unassembled WGS sequence"/>
</dbReference>